<evidence type="ECO:0000313" key="2">
    <source>
        <dbReference type="Proteomes" id="UP000030624"/>
    </source>
</evidence>
<dbReference type="HOGENOM" id="CLU_3194361_0_0_2"/>
<dbReference type="Proteomes" id="UP000030624">
    <property type="component" value="Chromosome"/>
</dbReference>
<sequence length="45" mass="5633">MENENKVRGWEELRNELHSFFYERGLIAEVKENRNFFDFFRKPLP</sequence>
<dbReference type="EMBL" id="CP009552">
    <property type="protein sequence ID" value="AIY91109.1"/>
    <property type="molecule type" value="Genomic_DNA"/>
</dbReference>
<name>A0A0A7GGE1_GEOAI</name>
<protein>
    <submittedName>
        <fullName evidence="1">Uncharacterized protein</fullName>
    </submittedName>
</protein>
<dbReference type="AlphaFoldDB" id="A0A0A7GGE1"/>
<dbReference type="RefSeq" id="WP_158413838.1">
    <property type="nucleotide sequence ID" value="NZ_CP009552.1"/>
</dbReference>
<dbReference type="GeneID" id="85731486"/>
<proteinExistence type="predicted"/>
<dbReference type="KEGG" id="gac:GACE_2085"/>
<reference evidence="1 2" key="1">
    <citation type="journal article" date="2015" name="Appl. Environ. Microbiol.">
        <title>The Geoglobus acetivorans genome: Fe(III) reduction, acetate utilization, autotrophic growth, and degradation of aromatic compounds in a hyperthermophilic archaeon.</title>
        <authorList>
            <person name="Mardanov A.V."/>
            <person name="Slododkina G.B."/>
            <person name="Slobodkin A.I."/>
            <person name="Beletsky A.V."/>
            <person name="Gavrilov S.N."/>
            <person name="Kublanov I.V."/>
            <person name="Bonch-Osmolovskaya E.A."/>
            <person name="Skryabin K.G."/>
            <person name="Ravin N.V."/>
        </authorList>
    </citation>
    <scope>NUCLEOTIDE SEQUENCE [LARGE SCALE GENOMIC DNA]</scope>
    <source>
        <strain evidence="1 2">SBH6</strain>
    </source>
</reference>
<evidence type="ECO:0000313" key="1">
    <source>
        <dbReference type="EMBL" id="AIY91109.1"/>
    </source>
</evidence>
<organism evidence="1 2">
    <name type="scientific">Geoglobus acetivorans</name>
    <dbReference type="NCBI Taxonomy" id="565033"/>
    <lineage>
        <taxon>Archaea</taxon>
        <taxon>Methanobacteriati</taxon>
        <taxon>Methanobacteriota</taxon>
        <taxon>Archaeoglobi</taxon>
        <taxon>Archaeoglobales</taxon>
        <taxon>Archaeoglobaceae</taxon>
        <taxon>Geoglobus</taxon>
    </lineage>
</organism>
<gene>
    <name evidence="1" type="ORF">GACE_2085</name>
</gene>
<accession>A0A0A7GGE1</accession>